<proteinExistence type="predicted"/>
<dbReference type="AlphaFoldDB" id="X0WV26"/>
<name>X0WV26_9ZZZZ</name>
<organism evidence="1">
    <name type="scientific">marine sediment metagenome</name>
    <dbReference type="NCBI Taxonomy" id="412755"/>
    <lineage>
        <taxon>unclassified sequences</taxon>
        <taxon>metagenomes</taxon>
        <taxon>ecological metagenomes</taxon>
    </lineage>
</organism>
<feature type="non-terminal residue" evidence="1">
    <location>
        <position position="105"/>
    </location>
</feature>
<dbReference type="EMBL" id="BARS01048832">
    <property type="protein sequence ID" value="GAG28333.1"/>
    <property type="molecule type" value="Genomic_DNA"/>
</dbReference>
<accession>X0WV26</accession>
<comment type="caution">
    <text evidence="1">The sequence shown here is derived from an EMBL/GenBank/DDBJ whole genome shotgun (WGS) entry which is preliminary data.</text>
</comment>
<evidence type="ECO:0000313" key="1">
    <source>
        <dbReference type="EMBL" id="GAG28333.1"/>
    </source>
</evidence>
<gene>
    <name evidence="1" type="ORF">S01H1_73107</name>
</gene>
<reference evidence="1" key="1">
    <citation type="journal article" date="2014" name="Front. Microbiol.">
        <title>High frequency of phylogenetically diverse reductive dehalogenase-homologous genes in deep subseafloor sedimentary metagenomes.</title>
        <authorList>
            <person name="Kawai M."/>
            <person name="Futagami T."/>
            <person name="Toyoda A."/>
            <person name="Takaki Y."/>
            <person name="Nishi S."/>
            <person name="Hori S."/>
            <person name="Arai W."/>
            <person name="Tsubouchi T."/>
            <person name="Morono Y."/>
            <person name="Uchiyama I."/>
            <person name="Ito T."/>
            <person name="Fujiyama A."/>
            <person name="Inagaki F."/>
            <person name="Takami H."/>
        </authorList>
    </citation>
    <scope>NUCLEOTIDE SEQUENCE</scope>
    <source>
        <strain evidence="1">Expedition CK06-06</strain>
    </source>
</reference>
<sequence length="105" mass="11435">MQNAPILLRETGETIEIEGETEEEYEPWEEVPDFADSGPDDRHFTLDSVSGEVAFGPVVRQPLGEEQQYGRIPPAGRQIRFAAYRSGGGVLGNVGQGTITALRSS</sequence>
<protein>
    <submittedName>
        <fullName evidence="1">Uncharacterized protein</fullName>
    </submittedName>
</protein>